<accession>T1C4X1</accession>
<comment type="caution">
    <text evidence="1">The sequence shown here is derived from an EMBL/GenBank/DDBJ whole genome shotgun (WGS) entry which is preliminary data.</text>
</comment>
<gene>
    <name evidence="1" type="ORF">B1A_00800</name>
</gene>
<evidence type="ECO:0008006" key="2">
    <source>
        <dbReference type="Google" id="ProtNLM"/>
    </source>
</evidence>
<organism evidence="1">
    <name type="scientific">mine drainage metagenome</name>
    <dbReference type="NCBI Taxonomy" id="410659"/>
    <lineage>
        <taxon>unclassified sequences</taxon>
        <taxon>metagenomes</taxon>
        <taxon>ecological metagenomes</taxon>
    </lineage>
</organism>
<name>T1C4X1_9ZZZZ</name>
<evidence type="ECO:0000313" key="1">
    <source>
        <dbReference type="EMBL" id="EQD80526.1"/>
    </source>
</evidence>
<dbReference type="Gene3D" id="6.20.450.20">
    <property type="match status" value="1"/>
</dbReference>
<sequence length="163" mass="17975">MVNRDTDMPSHPATVKLATLRELVDAGAVRRVTLVGQTGGFAVLARYGMHERTLAAKTGAPRLFASIDSAARELRAVGIAAFEVDTANYAPSDLLRRRRPDRAEAMKAVHQAAEHDAWFRTEVSAALAEADAPHARWIAHEDVQRDMVQQRAALQARIERERA</sequence>
<dbReference type="EMBL" id="AUZX01000606">
    <property type="protein sequence ID" value="EQD80526.1"/>
    <property type="molecule type" value="Genomic_DNA"/>
</dbReference>
<protein>
    <recommendedName>
        <fullName evidence="2">Prevent host death protein, Phd antitoxin</fullName>
    </recommendedName>
</protein>
<reference evidence="1" key="2">
    <citation type="journal article" date="2014" name="ISME J.">
        <title>Microbial stratification in low pH oxic and suboxic macroscopic growths along an acid mine drainage.</title>
        <authorList>
            <person name="Mendez-Garcia C."/>
            <person name="Mesa V."/>
            <person name="Sprenger R.R."/>
            <person name="Richter M."/>
            <person name="Diez M.S."/>
            <person name="Solano J."/>
            <person name="Bargiela R."/>
            <person name="Golyshina O.V."/>
            <person name="Manteca A."/>
            <person name="Ramos J.L."/>
            <person name="Gallego J.R."/>
            <person name="Llorente I."/>
            <person name="Martins Dos Santos V.A."/>
            <person name="Jensen O.N."/>
            <person name="Pelaez A.I."/>
            <person name="Sanchez J."/>
            <person name="Ferrer M."/>
        </authorList>
    </citation>
    <scope>NUCLEOTIDE SEQUENCE</scope>
</reference>
<proteinExistence type="predicted"/>
<reference evidence="1" key="1">
    <citation type="submission" date="2013-08" db="EMBL/GenBank/DDBJ databases">
        <authorList>
            <person name="Mendez C."/>
            <person name="Richter M."/>
            <person name="Ferrer M."/>
            <person name="Sanchez J."/>
        </authorList>
    </citation>
    <scope>NUCLEOTIDE SEQUENCE</scope>
</reference>
<dbReference type="AlphaFoldDB" id="T1C4X1"/>